<dbReference type="Gene3D" id="2.170.16.10">
    <property type="entry name" value="Hedgehog/Intein (Hint) domain"/>
    <property type="match status" value="1"/>
</dbReference>
<name>A0A1N6FL29_9RHOB</name>
<dbReference type="AlphaFoldDB" id="A0A1N6FL29"/>
<dbReference type="SUPFAM" id="SSF51294">
    <property type="entry name" value="Hedgehog/intein (Hint) domain"/>
    <property type="match status" value="1"/>
</dbReference>
<keyword evidence="3" id="KW-1185">Reference proteome</keyword>
<accession>A0A1N6FL29</accession>
<dbReference type="InterPro" id="IPR036844">
    <property type="entry name" value="Hint_dom_sf"/>
</dbReference>
<sequence length="342" mass="36283">MTTSPAPSSPSAHRRASYGCHVFSGQDLHVTSGANLGDRLGPTDELCEGDTYGLAEEAEVSKLALVSEAGRLLVAGDSEIGRAGDAVTLAGRLTFMGGDGGGTELVVIELPGPEGGTRHFLPLQPMEPRVDYALIGVSNDPGEVHLSDLTSFAFARGTAITLASGAQRPVEDLAPGDRVLTRDHGAQPVRWIGTQTVRAVGAYAPVVITRDTLGNAADLILSQHQRLFVYQRGADRVTETAEMLVKAALLVDDDAVFVRKGGFVDYFTLVFDHHEVIYAECIPVESLELSPDTRHSLPGEIAAGIEAEFGDLAHTPAFGTEVSGEQLSPDKRRKIFRGSAGR</sequence>
<dbReference type="RefSeq" id="WP_084192962.1">
    <property type="nucleotide sequence ID" value="NZ_FSRL01000001.1"/>
</dbReference>
<dbReference type="STRING" id="1217970.SAMN05444002_1757"/>
<reference evidence="3" key="1">
    <citation type="submission" date="2016-11" db="EMBL/GenBank/DDBJ databases">
        <authorList>
            <person name="Varghese N."/>
            <person name="Submissions S."/>
        </authorList>
    </citation>
    <scope>NUCLEOTIDE SEQUENCE [LARGE SCALE GENOMIC DNA]</scope>
    <source>
        <strain evidence="3">DSM 29440</strain>
    </source>
</reference>
<dbReference type="Pfam" id="PF13403">
    <property type="entry name" value="Hint_2"/>
    <property type="match status" value="1"/>
</dbReference>
<dbReference type="InterPro" id="IPR028992">
    <property type="entry name" value="Hedgehog/Intein_dom"/>
</dbReference>
<organism evidence="2 3">
    <name type="scientific">Vannielia litorea</name>
    <dbReference type="NCBI Taxonomy" id="1217970"/>
    <lineage>
        <taxon>Bacteria</taxon>
        <taxon>Pseudomonadati</taxon>
        <taxon>Pseudomonadota</taxon>
        <taxon>Alphaproteobacteria</taxon>
        <taxon>Rhodobacterales</taxon>
        <taxon>Paracoccaceae</taxon>
        <taxon>Vannielia</taxon>
    </lineage>
</organism>
<protein>
    <submittedName>
        <fullName evidence="2">Hint domain-containing protein</fullName>
    </submittedName>
</protein>
<feature type="domain" description="Hedgehog/Intein (Hint)" evidence="1">
    <location>
        <begin position="153"/>
        <end position="287"/>
    </location>
</feature>
<dbReference type="EMBL" id="FSRL01000001">
    <property type="protein sequence ID" value="SIN95979.1"/>
    <property type="molecule type" value="Genomic_DNA"/>
</dbReference>
<gene>
    <name evidence="2" type="ORF">SAMN05444002_1757</name>
</gene>
<evidence type="ECO:0000313" key="2">
    <source>
        <dbReference type="EMBL" id="SIN95979.1"/>
    </source>
</evidence>
<evidence type="ECO:0000259" key="1">
    <source>
        <dbReference type="Pfam" id="PF13403"/>
    </source>
</evidence>
<evidence type="ECO:0000313" key="3">
    <source>
        <dbReference type="Proteomes" id="UP000184932"/>
    </source>
</evidence>
<proteinExistence type="predicted"/>
<dbReference type="OrthoDB" id="6305173at2"/>
<dbReference type="Proteomes" id="UP000184932">
    <property type="component" value="Unassembled WGS sequence"/>
</dbReference>